<dbReference type="Proteomes" id="UP000467841">
    <property type="component" value="Unassembled WGS sequence"/>
</dbReference>
<feature type="domain" description="Cyclin C-terminal" evidence="2">
    <location>
        <begin position="33"/>
        <end position="151"/>
    </location>
</feature>
<dbReference type="EMBL" id="CACVBM020001089">
    <property type="protein sequence ID" value="CAA7030040.1"/>
    <property type="molecule type" value="Genomic_DNA"/>
</dbReference>
<reference evidence="3" key="1">
    <citation type="submission" date="2020-01" db="EMBL/GenBank/DDBJ databases">
        <authorList>
            <person name="Mishra B."/>
        </authorList>
    </citation>
    <scope>NUCLEOTIDE SEQUENCE [LARGE SCALE GENOMIC DNA]</scope>
</reference>
<organism evidence="3 4">
    <name type="scientific">Microthlaspi erraticum</name>
    <dbReference type="NCBI Taxonomy" id="1685480"/>
    <lineage>
        <taxon>Eukaryota</taxon>
        <taxon>Viridiplantae</taxon>
        <taxon>Streptophyta</taxon>
        <taxon>Embryophyta</taxon>
        <taxon>Tracheophyta</taxon>
        <taxon>Spermatophyta</taxon>
        <taxon>Magnoliopsida</taxon>
        <taxon>eudicotyledons</taxon>
        <taxon>Gunneridae</taxon>
        <taxon>Pentapetalae</taxon>
        <taxon>rosids</taxon>
        <taxon>malvids</taxon>
        <taxon>Brassicales</taxon>
        <taxon>Brassicaceae</taxon>
        <taxon>Coluteocarpeae</taxon>
        <taxon>Microthlaspi</taxon>
    </lineage>
</organism>
<evidence type="ECO:0000313" key="3">
    <source>
        <dbReference type="EMBL" id="CAA7030040.1"/>
    </source>
</evidence>
<dbReference type="AlphaFoldDB" id="A0A6D2ILU8"/>
<evidence type="ECO:0000256" key="1">
    <source>
        <dbReference type="SAM" id="SignalP"/>
    </source>
</evidence>
<name>A0A6D2ILU8_9BRAS</name>
<dbReference type="InterPro" id="IPR004367">
    <property type="entry name" value="Cyclin_C-dom"/>
</dbReference>
<keyword evidence="1" id="KW-0732">Signal</keyword>
<comment type="caution">
    <text evidence="3">The sequence shown here is derived from an EMBL/GenBank/DDBJ whole genome shotgun (WGS) entry which is preliminary data.</text>
</comment>
<protein>
    <recommendedName>
        <fullName evidence="2">Cyclin C-terminal domain-containing protein</fullName>
    </recommendedName>
</protein>
<evidence type="ECO:0000313" key="4">
    <source>
        <dbReference type="Proteomes" id="UP000467841"/>
    </source>
</evidence>
<proteinExistence type="predicted"/>
<keyword evidence="4" id="KW-1185">Reference proteome</keyword>
<dbReference type="OrthoDB" id="1686769at2759"/>
<dbReference type="Gene3D" id="1.10.472.10">
    <property type="entry name" value="Cyclin-like"/>
    <property type="match status" value="1"/>
</dbReference>
<dbReference type="SUPFAM" id="SSF47954">
    <property type="entry name" value="Cyclin-like"/>
    <property type="match status" value="1"/>
</dbReference>
<feature type="signal peptide" evidence="1">
    <location>
        <begin position="1"/>
        <end position="18"/>
    </location>
</feature>
<feature type="chain" id="PRO_5025609608" description="Cyclin C-terminal domain-containing protein" evidence="1">
    <location>
        <begin position="19"/>
        <end position="173"/>
    </location>
</feature>
<gene>
    <name evidence="3" type="ORF">MERR_LOCUS17275</name>
</gene>
<dbReference type="Pfam" id="PF02984">
    <property type="entry name" value="Cyclin_C"/>
    <property type="match status" value="1"/>
</dbReference>
<dbReference type="InterPro" id="IPR036915">
    <property type="entry name" value="Cyclin-like_sf"/>
</dbReference>
<accession>A0A6D2ILU8</accession>
<sequence>MARIQVLKLLICSCVVLCRNVDRGDSTATLNDVVGSRILGILRQLGDLSACPTCSYRLCVAYFSELSILDYKALKFVPFMLAASAVFLARFIICPKQHPWNHMLDEHTKYKAADLQLCLGIIHDLYLSKEEVLFRISERNTSTISSSLLRATTGYLLRGCYHFIRSFALEAKG</sequence>
<evidence type="ECO:0000259" key="2">
    <source>
        <dbReference type="SMART" id="SM01332"/>
    </source>
</evidence>
<dbReference type="SMART" id="SM01332">
    <property type="entry name" value="Cyclin_C"/>
    <property type="match status" value="1"/>
</dbReference>